<geneLocation type="plasmid" evidence="2 3">
    <name>pAtK84b</name>
</geneLocation>
<dbReference type="InterPro" id="IPR054276">
    <property type="entry name" value="DUF7007"/>
</dbReference>
<sequence>MHTPWGSAQHSTTYAEGIEFHSTASHGGFKLSADRNRIVHPLLRADDAFYEEDCAWAAMALTFPELFTSFEKRCASETLKDWEPDAWEAIFATVLAHGESHVKDRRAFELEHASDWIVISALRSDHHPGMTEVIATRAGRRDHGGEERRFLVPSPEYEAGRFGFVIDEARHAAYDGPSSFASWTGRAAA</sequence>
<protein>
    <recommendedName>
        <fullName evidence="1">DUF7007 domain-containing protein</fullName>
    </recommendedName>
</protein>
<organism evidence="2 3">
    <name type="scientific">Rhizobium rhizogenes (strain K84 / ATCC BAA-868)</name>
    <name type="common">Agrobacterium radiobacter</name>
    <dbReference type="NCBI Taxonomy" id="311403"/>
    <lineage>
        <taxon>Bacteria</taxon>
        <taxon>Pseudomonadati</taxon>
        <taxon>Pseudomonadota</taxon>
        <taxon>Alphaproteobacteria</taxon>
        <taxon>Hyphomicrobiales</taxon>
        <taxon>Rhizobiaceae</taxon>
        <taxon>Rhizobium/Agrobacterium group</taxon>
        <taxon>Rhizobium</taxon>
    </lineage>
</organism>
<dbReference type="KEGG" id="ara:Arad_14052"/>
<name>B9JP80_RHIR8</name>
<gene>
    <name evidence="2" type="ordered locus">Arad_14052</name>
</gene>
<dbReference type="EMBL" id="CP000630">
    <property type="protein sequence ID" value="ACM30949.1"/>
    <property type="molecule type" value="Genomic_DNA"/>
</dbReference>
<evidence type="ECO:0000313" key="3">
    <source>
        <dbReference type="Proteomes" id="UP000001600"/>
    </source>
</evidence>
<evidence type="ECO:0000259" key="1">
    <source>
        <dbReference type="Pfam" id="PF22653"/>
    </source>
</evidence>
<accession>B9JP80</accession>
<keyword evidence="2" id="KW-0614">Plasmid</keyword>
<proteinExistence type="predicted"/>
<feature type="domain" description="DUF7007" evidence="1">
    <location>
        <begin position="2"/>
        <end position="113"/>
    </location>
</feature>
<dbReference type="Pfam" id="PF22653">
    <property type="entry name" value="DUF7007"/>
    <property type="match status" value="1"/>
</dbReference>
<evidence type="ECO:0000313" key="2">
    <source>
        <dbReference type="EMBL" id="ACM30949.1"/>
    </source>
</evidence>
<dbReference type="HOGENOM" id="CLU_090660_0_0_5"/>
<dbReference type="AlphaFoldDB" id="B9JP80"/>
<reference evidence="2 3" key="1">
    <citation type="journal article" date="2009" name="J. Bacteriol.">
        <title>Genome sequences of three Agrobacterium biovars help elucidate the evolution of multichromosome genomes in bacteria.</title>
        <authorList>
            <person name="Slater S.C."/>
            <person name="Goldman B.S."/>
            <person name="Goodner B."/>
            <person name="Setubal J.C."/>
            <person name="Farrand S.K."/>
            <person name="Nester E.W."/>
            <person name="Burr T.J."/>
            <person name="Banta L."/>
            <person name="Dickerman A.W."/>
            <person name="Paulsen I."/>
            <person name="Otten L."/>
            <person name="Suen G."/>
            <person name="Welch R."/>
            <person name="Almeida N.F."/>
            <person name="Arnold F."/>
            <person name="Burton O.T."/>
            <person name="Du Z."/>
            <person name="Ewing A."/>
            <person name="Godsy E."/>
            <person name="Heisel S."/>
            <person name="Houmiel K.L."/>
            <person name="Jhaveri J."/>
            <person name="Lu J."/>
            <person name="Miller N.M."/>
            <person name="Norton S."/>
            <person name="Chen Q."/>
            <person name="Phoolcharoen W."/>
            <person name="Ohlin V."/>
            <person name="Ondrusek D."/>
            <person name="Pride N."/>
            <person name="Stricklin S.L."/>
            <person name="Sun J."/>
            <person name="Wheeler C."/>
            <person name="Wilson L."/>
            <person name="Zhu H."/>
            <person name="Wood D.W."/>
        </authorList>
    </citation>
    <scope>NUCLEOTIDE SEQUENCE [LARGE SCALE GENOMIC DNA]</scope>
    <source>
        <strain evidence="3">K84 / ATCC BAA-868</strain>
        <plasmid evidence="2 3">pAtK84b</plasmid>
    </source>
</reference>
<dbReference type="Proteomes" id="UP000001600">
    <property type="component" value="Plasmid pAtK84b"/>
</dbReference>